<dbReference type="RefSeq" id="WP_058510914.1">
    <property type="nucleotide sequence ID" value="NZ_LNYY01000019.1"/>
</dbReference>
<evidence type="ECO:0000313" key="3">
    <source>
        <dbReference type="Proteomes" id="UP000054926"/>
    </source>
</evidence>
<dbReference type="AlphaFoldDB" id="A0A0W0ZHJ7"/>
<protein>
    <submittedName>
        <fullName evidence="2">Chromosome partition protein Smc</fullName>
    </submittedName>
</protein>
<dbReference type="OrthoDB" id="5653959at2"/>
<organism evidence="2 3">
    <name type="scientific">Legionella steelei</name>
    <dbReference type="NCBI Taxonomy" id="947033"/>
    <lineage>
        <taxon>Bacteria</taxon>
        <taxon>Pseudomonadati</taxon>
        <taxon>Pseudomonadota</taxon>
        <taxon>Gammaproteobacteria</taxon>
        <taxon>Legionellales</taxon>
        <taxon>Legionellaceae</taxon>
        <taxon>Legionella</taxon>
    </lineage>
</organism>
<dbReference type="PANTHER" id="PTHR23159:SF31">
    <property type="entry name" value="CENTROSOME-ASSOCIATED PROTEIN CEP250 ISOFORM X1"/>
    <property type="match status" value="1"/>
</dbReference>
<evidence type="ECO:0000313" key="2">
    <source>
        <dbReference type="EMBL" id="KTD68860.1"/>
    </source>
</evidence>
<dbReference type="PATRIC" id="fig|947033.5.peg.2142"/>
<accession>A0A0W0ZHJ7</accession>
<evidence type="ECO:0000256" key="1">
    <source>
        <dbReference type="SAM" id="Coils"/>
    </source>
</evidence>
<dbReference type="Proteomes" id="UP000054926">
    <property type="component" value="Unassembled WGS sequence"/>
</dbReference>
<sequence>MPSSLKANELSQWTHGNPDLIAKLLFNLFSFLQLETNEGKDLHLAYAKVAENISKFISLLGAQRLHIPQHGRAAVDNSALLGAYLRLGITLDGKPIVELSGEQIEAVHAFVNPLIPKGFTPKQFFEGLKGTPSQKHAAILKLLMFKDILPEHQKGMFKDKYVEKVNELIESVLKLVDFMRTPFNILVLEEKASVGAAKKLKQKDPGTSGIDLQWTSMYKAIGQSLKNVITLKKGKAEEAEKFLEEIKPALNQCQQCFAVAIARYEAQKEFAVESQKREERFSETFKTLGFPEGDPEQISHYVNQFRQSLLVKEPERAEAIKAMALTQLISVYAAQWQAVLDKTKKELATSRAELEKTSDTLREKVTTLDTSEQRLKNIQQQNETLTRELSAANEKLEQQRIELVRLQKVESTSKETIEKLEREIGRTEIQVQEKSATLEKLNEQLKVVQKENEGLREKLSSAQEQEQTITSLKQQLEALSKENSLLRQQPEIGKHSTESSSEVPSEVTQLRTRLETLQQENAQLEEELRKAKQPLPKEVIVEQPKPSNFNGIKSDLLIALGRLRLNKADTFKIKERIIKSQDQDLSAVSTEIIHLQKINEFIETINNGILARAGFFSSDPHKKTKAIETAFQQLSIEDKNKLSTLSEGEISDELSKENGNESDIGKFLKAIHHKRGFIPVRGATSFTFFKSGINRLKDELDQIKAPTHVC</sequence>
<reference evidence="2 3" key="1">
    <citation type="submission" date="2015-11" db="EMBL/GenBank/DDBJ databases">
        <title>Genomic analysis of 38 Legionella species identifies large and diverse effector repertoires.</title>
        <authorList>
            <person name="Burstein D."/>
            <person name="Amaro F."/>
            <person name="Zusman T."/>
            <person name="Lifshitz Z."/>
            <person name="Cohen O."/>
            <person name="Gilbert J.A."/>
            <person name="Pupko T."/>
            <person name="Shuman H.A."/>
            <person name="Segal G."/>
        </authorList>
    </citation>
    <scope>NUCLEOTIDE SEQUENCE [LARGE SCALE GENOMIC DNA]</scope>
    <source>
        <strain evidence="2 3">IMVS3376</strain>
    </source>
</reference>
<gene>
    <name evidence="2" type="primary">smc_2</name>
    <name evidence="2" type="ORF">Lste_2018</name>
</gene>
<keyword evidence="1" id="KW-0175">Coiled coil</keyword>
<dbReference type="PANTHER" id="PTHR23159">
    <property type="entry name" value="CENTROSOMAL PROTEIN 2"/>
    <property type="match status" value="1"/>
</dbReference>
<proteinExistence type="predicted"/>
<dbReference type="EMBL" id="LNYY01000019">
    <property type="protein sequence ID" value="KTD68860.1"/>
    <property type="molecule type" value="Genomic_DNA"/>
</dbReference>
<comment type="caution">
    <text evidence="2">The sequence shown here is derived from an EMBL/GenBank/DDBJ whole genome shotgun (WGS) entry which is preliminary data.</text>
</comment>
<feature type="coiled-coil region" evidence="1">
    <location>
        <begin position="333"/>
        <end position="534"/>
    </location>
</feature>
<name>A0A0W0ZHJ7_9GAMM</name>
<keyword evidence="3" id="KW-1185">Reference proteome</keyword>
<dbReference type="STRING" id="947033.Lste_2018"/>